<evidence type="ECO:0000313" key="2">
    <source>
        <dbReference type="Proteomes" id="UP001162483"/>
    </source>
</evidence>
<organism evidence="1 2">
    <name type="scientific">Staurois parvus</name>
    <dbReference type="NCBI Taxonomy" id="386267"/>
    <lineage>
        <taxon>Eukaryota</taxon>
        <taxon>Metazoa</taxon>
        <taxon>Chordata</taxon>
        <taxon>Craniata</taxon>
        <taxon>Vertebrata</taxon>
        <taxon>Euteleostomi</taxon>
        <taxon>Amphibia</taxon>
        <taxon>Batrachia</taxon>
        <taxon>Anura</taxon>
        <taxon>Neobatrachia</taxon>
        <taxon>Ranoidea</taxon>
        <taxon>Ranidae</taxon>
        <taxon>Staurois</taxon>
    </lineage>
</organism>
<gene>
    <name evidence="1" type="ORF">SPARVUS_LOCUS15237834</name>
</gene>
<proteinExistence type="predicted"/>
<sequence>MKAQFVLKKKQVIIHLDVQSSCDDMYGFTNTCQCCKIALRHLDLFYP</sequence>
<accession>A0ABN9H2Y8</accession>
<keyword evidence="2" id="KW-1185">Reference proteome</keyword>
<evidence type="ECO:0000313" key="1">
    <source>
        <dbReference type="EMBL" id="CAI9615499.1"/>
    </source>
</evidence>
<dbReference type="EMBL" id="CATNWA010019880">
    <property type="protein sequence ID" value="CAI9615499.1"/>
    <property type="molecule type" value="Genomic_DNA"/>
</dbReference>
<reference evidence="1" key="1">
    <citation type="submission" date="2023-05" db="EMBL/GenBank/DDBJ databases">
        <authorList>
            <person name="Stuckert A."/>
        </authorList>
    </citation>
    <scope>NUCLEOTIDE SEQUENCE</scope>
</reference>
<comment type="caution">
    <text evidence="1">The sequence shown here is derived from an EMBL/GenBank/DDBJ whole genome shotgun (WGS) entry which is preliminary data.</text>
</comment>
<dbReference type="Proteomes" id="UP001162483">
    <property type="component" value="Unassembled WGS sequence"/>
</dbReference>
<name>A0ABN9H2Y8_9NEOB</name>
<protein>
    <submittedName>
        <fullName evidence="1">Uncharacterized protein</fullName>
    </submittedName>
</protein>